<proteinExistence type="predicted"/>
<dbReference type="Proteomes" id="UP001295740">
    <property type="component" value="Unassembled WGS sequence"/>
</dbReference>
<name>A0AAI8VY87_9PEZI</name>
<gene>
    <name evidence="2" type="ORF">KHLLAP_LOCUS13423</name>
</gene>
<feature type="region of interest" description="Disordered" evidence="1">
    <location>
        <begin position="75"/>
        <end position="94"/>
    </location>
</feature>
<evidence type="ECO:0000313" key="3">
    <source>
        <dbReference type="Proteomes" id="UP001295740"/>
    </source>
</evidence>
<evidence type="ECO:0000256" key="1">
    <source>
        <dbReference type="SAM" id="MobiDB-lite"/>
    </source>
</evidence>
<keyword evidence="3" id="KW-1185">Reference proteome</keyword>
<reference evidence="2" key="1">
    <citation type="submission" date="2023-10" db="EMBL/GenBank/DDBJ databases">
        <authorList>
            <person name="Hackl T."/>
        </authorList>
    </citation>
    <scope>NUCLEOTIDE SEQUENCE</scope>
</reference>
<organism evidence="2 3">
    <name type="scientific">Anthostomella pinea</name>
    <dbReference type="NCBI Taxonomy" id="933095"/>
    <lineage>
        <taxon>Eukaryota</taxon>
        <taxon>Fungi</taxon>
        <taxon>Dikarya</taxon>
        <taxon>Ascomycota</taxon>
        <taxon>Pezizomycotina</taxon>
        <taxon>Sordariomycetes</taxon>
        <taxon>Xylariomycetidae</taxon>
        <taxon>Xylariales</taxon>
        <taxon>Xylariaceae</taxon>
        <taxon>Anthostomella</taxon>
    </lineage>
</organism>
<protein>
    <submittedName>
        <fullName evidence="2">Uu.00g010740.m01.CDS01</fullName>
    </submittedName>
</protein>
<accession>A0AAI8VY87</accession>
<comment type="caution">
    <text evidence="2">The sequence shown here is derived from an EMBL/GenBank/DDBJ whole genome shotgun (WGS) entry which is preliminary data.</text>
</comment>
<sequence>MLPQIPLHSRDTHSGHGIDLAVFAKETERKINILDRAIDEYVATELRERHEKYRRVVLVRGLRAEHGWRLDQPVGHSSVGVPVRGVESPRGNRR</sequence>
<dbReference type="EMBL" id="CAUWAG010000020">
    <property type="protein sequence ID" value="CAJ2512955.1"/>
    <property type="molecule type" value="Genomic_DNA"/>
</dbReference>
<evidence type="ECO:0000313" key="2">
    <source>
        <dbReference type="EMBL" id="CAJ2512955.1"/>
    </source>
</evidence>
<dbReference type="AlphaFoldDB" id="A0AAI8VY87"/>